<organism evidence="7 8">
    <name type="scientific">Natronoarchaeum philippinense</name>
    <dbReference type="NCBI Taxonomy" id="558529"/>
    <lineage>
        <taxon>Archaea</taxon>
        <taxon>Methanobacteriati</taxon>
        <taxon>Methanobacteriota</taxon>
        <taxon>Stenosarchaea group</taxon>
        <taxon>Halobacteria</taxon>
        <taxon>Halobacteriales</taxon>
        <taxon>Natronoarchaeaceae</taxon>
    </lineage>
</organism>
<evidence type="ECO:0000256" key="1">
    <source>
        <dbReference type="ARBA" id="ARBA00004651"/>
    </source>
</evidence>
<dbReference type="AlphaFoldDB" id="A0A285N4R8"/>
<keyword evidence="2" id="KW-1003">Cell membrane</keyword>
<feature type="transmembrane region" description="Helical" evidence="6">
    <location>
        <begin position="161"/>
        <end position="194"/>
    </location>
</feature>
<evidence type="ECO:0000256" key="3">
    <source>
        <dbReference type="ARBA" id="ARBA00022692"/>
    </source>
</evidence>
<feature type="transmembrane region" description="Helical" evidence="6">
    <location>
        <begin position="425"/>
        <end position="446"/>
    </location>
</feature>
<accession>A0A285N4R8</accession>
<gene>
    <name evidence="7" type="ORF">SAMN06269185_0521</name>
</gene>
<dbReference type="InterPro" id="IPR002797">
    <property type="entry name" value="Polysacc_synth"/>
</dbReference>
<feature type="transmembrane region" description="Helical" evidence="6">
    <location>
        <begin position="306"/>
        <end position="326"/>
    </location>
</feature>
<keyword evidence="3 6" id="KW-0812">Transmembrane</keyword>
<evidence type="ECO:0000313" key="8">
    <source>
        <dbReference type="Proteomes" id="UP000219453"/>
    </source>
</evidence>
<reference evidence="7 8" key="1">
    <citation type="submission" date="2017-09" db="EMBL/GenBank/DDBJ databases">
        <authorList>
            <person name="Ehlers B."/>
            <person name="Leendertz F.H."/>
        </authorList>
    </citation>
    <scope>NUCLEOTIDE SEQUENCE [LARGE SCALE GENOMIC DNA]</scope>
    <source>
        <strain evidence="7 8">DSM 27208</strain>
    </source>
</reference>
<dbReference type="InterPro" id="IPR050833">
    <property type="entry name" value="Poly_Biosynth_Transport"/>
</dbReference>
<evidence type="ECO:0000256" key="6">
    <source>
        <dbReference type="SAM" id="Phobius"/>
    </source>
</evidence>
<evidence type="ECO:0000313" key="7">
    <source>
        <dbReference type="EMBL" id="SNZ04318.1"/>
    </source>
</evidence>
<feature type="transmembrane region" description="Helical" evidence="6">
    <location>
        <begin position="43"/>
        <end position="63"/>
    </location>
</feature>
<proteinExistence type="predicted"/>
<comment type="subcellular location">
    <subcellularLocation>
        <location evidence="1">Cell membrane</location>
        <topology evidence="1">Multi-pass membrane protein</topology>
    </subcellularLocation>
</comment>
<protein>
    <submittedName>
        <fullName evidence="7">Membrane protein involved in the export of O-antigen and teichoic acid</fullName>
    </submittedName>
</protein>
<feature type="transmembrane region" description="Helical" evidence="6">
    <location>
        <begin position="83"/>
        <end position="106"/>
    </location>
</feature>
<keyword evidence="5 6" id="KW-0472">Membrane</keyword>
<dbReference type="RefSeq" id="WP_097007541.1">
    <property type="nucleotide sequence ID" value="NZ_OBEJ01000001.1"/>
</dbReference>
<evidence type="ECO:0000256" key="2">
    <source>
        <dbReference type="ARBA" id="ARBA00022475"/>
    </source>
</evidence>
<keyword evidence="8" id="KW-1185">Reference proteome</keyword>
<sequence>MNTDRVLDGLKATLVARACKMVANAALLVLLANVFLTPREYGLLFLALSIVGVAKLLGSLGLGRSAAYFVTKFSESDPGQVPAVIRISLTYRLLLVGVVAGALALGSGLLGTALGEPALAPVLVVGAGYLVASSIHSFNANLFQAFNRVPVSGAVNVVQQVVRAICVIGLVAAGGGVVAAIFGYLLGAAVSALLGGAILYRRFYADHEDDGGDPELRSRILRYSVPLTASSAANVLDKRIDTVLIGYFLTPVDVSFYVLSKQVSEFALVPAGALGFSVSPTFGEEKAKGTLARAGRLYESSLQYVLLLYVPAAVGIALVAGPLLRYGVGREYLGAVPVLQLFGIYVLFQAITNVTTQSLDYLGRARERAIAKGVTSVANVLLNVALIPAYGVVGAAAATVVTFGAYTAGNVFLIHQELPLDTRTLATTAAASGLISGGMGAAVLWLRPHVTGVVTLLGVVALGVGIWAVLATVSGLLKPRRAASMLR</sequence>
<evidence type="ECO:0000256" key="4">
    <source>
        <dbReference type="ARBA" id="ARBA00022989"/>
    </source>
</evidence>
<dbReference type="PANTHER" id="PTHR30250">
    <property type="entry name" value="PST FAMILY PREDICTED COLANIC ACID TRANSPORTER"/>
    <property type="match status" value="1"/>
</dbReference>
<feature type="transmembrane region" description="Helical" evidence="6">
    <location>
        <begin position="118"/>
        <end position="141"/>
    </location>
</feature>
<feature type="transmembrane region" description="Helical" evidence="6">
    <location>
        <begin position="332"/>
        <end position="348"/>
    </location>
</feature>
<feature type="transmembrane region" description="Helical" evidence="6">
    <location>
        <begin position="14"/>
        <end position="36"/>
    </location>
</feature>
<dbReference type="Proteomes" id="UP000219453">
    <property type="component" value="Unassembled WGS sequence"/>
</dbReference>
<dbReference type="CDD" id="cd13128">
    <property type="entry name" value="MATE_Wzx_like"/>
    <property type="match status" value="1"/>
</dbReference>
<dbReference type="Pfam" id="PF01943">
    <property type="entry name" value="Polysacc_synt"/>
    <property type="match status" value="1"/>
</dbReference>
<feature type="transmembrane region" description="Helical" evidence="6">
    <location>
        <begin position="393"/>
        <end position="413"/>
    </location>
</feature>
<dbReference type="PANTHER" id="PTHR30250:SF11">
    <property type="entry name" value="O-ANTIGEN TRANSPORTER-RELATED"/>
    <property type="match status" value="1"/>
</dbReference>
<keyword evidence="4 6" id="KW-1133">Transmembrane helix</keyword>
<dbReference type="EMBL" id="OBEJ01000001">
    <property type="protein sequence ID" value="SNZ04318.1"/>
    <property type="molecule type" value="Genomic_DNA"/>
</dbReference>
<dbReference type="GO" id="GO:0005886">
    <property type="term" value="C:plasma membrane"/>
    <property type="evidence" value="ECO:0007669"/>
    <property type="project" value="UniProtKB-SubCell"/>
</dbReference>
<name>A0A285N4R8_NATPI</name>
<feature type="transmembrane region" description="Helical" evidence="6">
    <location>
        <begin position="452"/>
        <end position="477"/>
    </location>
</feature>
<dbReference type="OrthoDB" id="202076at2157"/>
<evidence type="ECO:0000256" key="5">
    <source>
        <dbReference type="ARBA" id="ARBA00023136"/>
    </source>
</evidence>